<name>A0AAE3KQ91_9CYAN</name>
<sequence length="210" mass="22636">IADLRAGRQVAVQTRVIAGSTTVAPSLVRRIERVRSASLGFGNLTGASSLVLLDRALTRHSSKNQLLSDVRDYRILEITSPALTIKPVSRPAAGAYANGSNALYYYGTAAQARPLARRRLFLSHADGRSVALTCTSDASDFADDDGQARVWALSFDRAPAPFKRADFDEEAPSVEVYGNLVDASQGKAEREAVLGNGDARQSWQTFVLPK</sequence>
<dbReference type="EMBL" id="JAMZMM010000537">
    <property type="protein sequence ID" value="MCP2732285.1"/>
    <property type="molecule type" value="Genomic_DNA"/>
</dbReference>
<keyword evidence="2" id="KW-1185">Reference proteome</keyword>
<accession>A0AAE3KQ91</accession>
<evidence type="ECO:0000313" key="1">
    <source>
        <dbReference type="EMBL" id="MCP2732285.1"/>
    </source>
</evidence>
<dbReference type="AlphaFoldDB" id="A0AAE3KQ91"/>
<evidence type="ECO:0000313" key="2">
    <source>
        <dbReference type="Proteomes" id="UP001204953"/>
    </source>
</evidence>
<feature type="non-terminal residue" evidence="1">
    <location>
        <position position="1"/>
    </location>
</feature>
<proteinExistence type="predicted"/>
<gene>
    <name evidence="1" type="ORF">NJ959_28025</name>
</gene>
<dbReference type="Proteomes" id="UP001204953">
    <property type="component" value="Unassembled WGS sequence"/>
</dbReference>
<dbReference type="RefSeq" id="WP_254015008.1">
    <property type="nucleotide sequence ID" value="NZ_JAMZMM010000537.1"/>
</dbReference>
<reference evidence="1" key="1">
    <citation type="submission" date="2022-06" db="EMBL/GenBank/DDBJ databases">
        <title>New cyanobacteria of genus Symplocastrum in benthos of Lake Baikal.</title>
        <authorList>
            <person name="Sorokovikova E."/>
            <person name="Tikhonova I."/>
            <person name="Krasnopeev A."/>
            <person name="Evseev P."/>
            <person name="Gladkikh A."/>
            <person name="Belykh O."/>
        </authorList>
    </citation>
    <scope>NUCLEOTIDE SEQUENCE</scope>
    <source>
        <strain evidence="1">BBK-W-15</strain>
    </source>
</reference>
<protein>
    <submittedName>
        <fullName evidence="1">Uncharacterized protein</fullName>
    </submittedName>
</protein>
<organism evidence="1 2">
    <name type="scientific">Limnofasciculus baicalensis BBK-W-15</name>
    <dbReference type="NCBI Taxonomy" id="2699891"/>
    <lineage>
        <taxon>Bacteria</taxon>
        <taxon>Bacillati</taxon>
        <taxon>Cyanobacteriota</taxon>
        <taxon>Cyanophyceae</taxon>
        <taxon>Coleofasciculales</taxon>
        <taxon>Coleofasciculaceae</taxon>
        <taxon>Limnofasciculus</taxon>
        <taxon>Limnofasciculus baicalensis</taxon>
    </lineage>
</organism>
<comment type="caution">
    <text evidence="1">The sequence shown here is derived from an EMBL/GenBank/DDBJ whole genome shotgun (WGS) entry which is preliminary data.</text>
</comment>